<dbReference type="STRING" id="40149.A0A0E0EQZ0"/>
<evidence type="ECO:0008006" key="3">
    <source>
        <dbReference type="Google" id="ProtNLM"/>
    </source>
</evidence>
<evidence type="ECO:0000313" key="2">
    <source>
        <dbReference type="Proteomes" id="UP000008021"/>
    </source>
</evidence>
<dbReference type="Gramene" id="OMERI09G05000.1">
    <property type="protein sequence ID" value="OMERI09G05000.1"/>
    <property type="gene ID" value="OMERI09G05000"/>
</dbReference>
<keyword evidence="2" id="KW-1185">Reference proteome</keyword>
<dbReference type="PANTHER" id="PTHR47624">
    <property type="entry name" value="OS01G0204900 PROTEIN"/>
    <property type="match status" value="1"/>
</dbReference>
<protein>
    <recommendedName>
        <fullName evidence="3">Myb/SANT-like domain-containing protein</fullName>
    </recommendedName>
</protein>
<reference evidence="1" key="2">
    <citation type="submission" date="2018-05" db="EMBL/GenBank/DDBJ databases">
        <title>OmerRS3 (Oryza meridionalis Reference Sequence Version 3).</title>
        <authorList>
            <person name="Zhang J."/>
            <person name="Kudrna D."/>
            <person name="Lee S."/>
            <person name="Talag J."/>
            <person name="Welchert J."/>
            <person name="Wing R.A."/>
        </authorList>
    </citation>
    <scope>NUCLEOTIDE SEQUENCE [LARGE SCALE GENOMIC DNA]</scope>
    <source>
        <strain evidence="1">cv. OR44</strain>
    </source>
</reference>
<organism evidence="1">
    <name type="scientific">Oryza meridionalis</name>
    <dbReference type="NCBI Taxonomy" id="40149"/>
    <lineage>
        <taxon>Eukaryota</taxon>
        <taxon>Viridiplantae</taxon>
        <taxon>Streptophyta</taxon>
        <taxon>Embryophyta</taxon>
        <taxon>Tracheophyta</taxon>
        <taxon>Spermatophyta</taxon>
        <taxon>Magnoliopsida</taxon>
        <taxon>Liliopsida</taxon>
        <taxon>Poales</taxon>
        <taxon>Poaceae</taxon>
        <taxon>BOP clade</taxon>
        <taxon>Oryzoideae</taxon>
        <taxon>Oryzeae</taxon>
        <taxon>Oryzinae</taxon>
        <taxon>Oryza</taxon>
    </lineage>
</organism>
<accession>A0A0E0EQZ0</accession>
<name>A0A0E0EQZ0_9ORYZ</name>
<evidence type="ECO:0000313" key="1">
    <source>
        <dbReference type="EnsemblPlants" id="OMERI09G05000.1"/>
    </source>
</evidence>
<dbReference type="EnsemblPlants" id="OMERI09G05000.1">
    <property type="protein sequence ID" value="OMERI09G05000.1"/>
    <property type="gene ID" value="OMERI09G05000"/>
</dbReference>
<sequence length="272" mass="31689">MLRYYKEKILADGRQLVFQEVYHEECAKQINGKYHTNFTSRQVYHKFHKLKAQWKVIMEAKNLSGPCNFDDVEKKILYDETEVVRMTNAKDKMAKFINVPIHQENNTGSSSSSRLVKGRKIDKGKRVRADDNVVYEITGAMDNMSETMRFTHMTHPNESLFKIIDEMTEYSVMAKDKMAKFINVPIHQENNTGSSSSSRLVKGRKIDKGKRVRADDNVVYEITGAMDNMSETMRFTHMTHPNESLFKIIDEMTEYSVMVRLELQTYLATMRI</sequence>
<proteinExistence type="predicted"/>
<reference evidence="1" key="1">
    <citation type="submission" date="2015-04" db="UniProtKB">
        <authorList>
            <consortium name="EnsemblPlants"/>
        </authorList>
    </citation>
    <scope>IDENTIFICATION</scope>
</reference>
<dbReference type="PANTHER" id="PTHR47624:SF1">
    <property type="entry name" value="OS01G0204900 PROTEIN"/>
    <property type="match status" value="1"/>
</dbReference>
<dbReference type="Proteomes" id="UP000008021">
    <property type="component" value="Chromosome 9"/>
</dbReference>
<dbReference type="eggNOG" id="ENOG502R55K">
    <property type="taxonomic scope" value="Eukaryota"/>
</dbReference>
<dbReference type="AlphaFoldDB" id="A0A0E0EQZ0"/>